<dbReference type="Proteomes" id="UP000218811">
    <property type="component" value="Unassembled WGS sequence"/>
</dbReference>
<dbReference type="SUPFAM" id="SSF52833">
    <property type="entry name" value="Thioredoxin-like"/>
    <property type="match status" value="1"/>
</dbReference>
<dbReference type="Pfam" id="PF13911">
    <property type="entry name" value="AhpC-TSA_2"/>
    <property type="match status" value="1"/>
</dbReference>
<dbReference type="CDD" id="cd02970">
    <property type="entry name" value="PRX_like2"/>
    <property type="match status" value="1"/>
</dbReference>
<dbReference type="InterPro" id="IPR032801">
    <property type="entry name" value="PXL2A/B/C"/>
</dbReference>
<dbReference type="AlphaFoldDB" id="A0A2H3J6J4"/>
<organism evidence="1 2">
    <name type="scientific">Wolfiporia cocos (strain MD-104)</name>
    <name type="common">Brown rot fungus</name>
    <dbReference type="NCBI Taxonomy" id="742152"/>
    <lineage>
        <taxon>Eukaryota</taxon>
        <taxon>Fungi</taxon>
        <taxon>Dikarya</taxon>
        <taxon>Basidiomycota</taxon>
        <taxon>Agaricomycotina</taxon>
        <taxon>Agaricomycetes</taxon>
        <taxon>Polyporales</taxon>
        <taxon>Phaeolaceae</taxon>
        <taxon>Wolfiporia</taxon>
    </lineage>
</organism>
<sequence length="206" mass="22579">MNNDPEGKSPQLSSDVLEQAAKLQVYDDQGNAVAFGTLYQDQKTIVVFIRHFFCGSCQQYVIQLATVSPHTLAQANTRLVIIGCGDWHLIKNYRETTGYSGALYADHSRALYHLLALTTSLALTLAGQEKRGYLAGRSFVANVVKSIWDGPLKNPQHIGKQGDISQLGGDFILGPGNVCAFASRMQHTEDHVDVPELMREAGVVYP</sequence>
<accession>A0A2H3J6J4</accession>
<dbReference type="PANTHER" id="PTHR28630">
    <property type="match status" value="1"/>
</dbReference>
<protein>
    <recommendedName>
        <fullName evidence="3">Thioredoxin-like protein AAED1</fullName>
    </recommendedName>
</protein>
<dbReference type="OMA" id="MQNTVDH"/>
<reference evidence="1 2" key="1">
    <citation type="journal article" date="2012" name="Science">
        <title>The Paleozoic origin of enzymatic lignin decomposition reconstructed from 31 fungal genomes.</title>
        <authorList>
            <person name="Floudas D."/>
            <person name="Binder M."/>
            <person name="Riley R."/>
            <person name="Barry K."/>
            <person name="Blanchette R.A."/>
            <person name="Henrissat B."/>
            <person name="Martinez A.T."/>
            <person name="Otillar R."/>
            <person name="Spatafora J.W."/>
            <person name="Yadav J.S."/>
            <person name="Aerts A."/>
            <person name="Benoit I."/>
            <person name="Boyd A."/>
            <person name="Carlson A."/>
            <person name="Copeland A."/>
            <person name="Coutinho P.M."/>
            <person name="de Vries R.P."/>
            <person name="Ferreira P."/>
            <person name="Findley K."/>
            <person name="Foster B."/>
            <person name="Gaskell J."/>
            <person name="Glotzer D."/>
            <person name="Gorecki P."/>
            <person name="Heitman J."/>
            <person name="Hesse C."/>
            <person name="Hori C."/>
            <person name="Igarashi K."/>
            <person name="Jurgens J.A."/>
            <person name="Kallen N."/>
            <person name="Kersten P."/>
            <person name="Kohler A."/>
            <person name="Kuees U."/>
            <person name="Kumar T.K.A."/>
            <person name="Kuo A."/>
            <person name="LaButti K."/>
            <person name="Larrondo L.F."/>
            <person name="Lindquist E."/>
            <person name="Ling A."/>
            <person name="Lombard V."/>
            <person name="Lucas S."/>
            <person name="Lundell T."/>
            <person name="Martin R."/>
            <person name="McLaughlin D.J."/>
            <person name="Morgenstern I."/>
            <person name="Morin E."/>
            <person name="Murat C."/>
            <person name="Nagy L.G."/>
            <person name="Nolan M."/>
            <person name="Ohm R.A."/>
            <person name="Patyshakuliyeva A."/>
            <person name="Rokas A."/>
            <person name="Ruiz-Duenas F.J."/>
            <person name="Sabat G."/>
            <person name="Salamov A."/>
            <person name="Samejima M."/>
            <person name="Schmutz J."/>
            <person name="Slot J.C."/>
            <person name="St John F."/>
            <person name="Stenlid J."/>
            <person name="Sun H."/>
            <person name="Sun S."/>
            <person name="Syed K."/>
            <person name="Tsang A."/>
            <person name="Wiebenga A."/>
            <person name="Young D."/>
            <person name="Pisabarro A."/>
            <person name="Eastwood D.C."/>
            <person name="Martin F."/>
            <person name="Cullen D."/>
            <person name="Grigoriev I.V."/>
            <person name="Hibbett D.S."/>
        </authorList>
    </citation>
    <scope>NUCLEOTIDE SEQUENCE [LARGE SCALE GENOMIC DNA]</scope>
    <source>
        <strain evidence="1 2">MD-104</strain>
    </source>
</reference>
<evidence type="ECO:0008006" key="3">
    <source>
        <dbReference type="Google" id="ProtNLM"/>
    </source>
</evidence>
<dbReference type="InterPro" id="IPR036249">
    <property type="entry name" value="Thioredoxin-like_sf"/>
</dbReference>
<dbReference type="STRING" id="742152.A0A2H3J6J4"/>
<evidence type="ECO:0000313" key="1">
    <source>
        <dbReference type="EMBL" id="PCH34359.1"/>
    </source>
</evidence>
<dbReference type="OrthoDB" id="40334at2759"/>
<name>A0A2H3J6J4_WOLCO</name>
<dbReference type="EMBL" id="KB467831">
    <property type="protein sequence ID" value="PCH34359.1"/>
    <property type="molecule type" value="Genomic_DNA"/>
</dbReference>
<gene>
    <name evidence="1" type="ORF">WOLCODRAFT_160820</name>
</gene>
<proteinExistence type="predicted"/>
<keyword evidence="2" id="KW-1185">Reference proteome</keyword>
<evidence type="ECO:0000313" key="2">
    <source>
        <dbReference type="Proteomes" id="UP000218811"/>
    </source>
</evidence>
<dbReference type="PANTHER" id="PTHR28630:SF3">
    <property type="entry name" value="PEROXIREDOXIN-LIKE 2C"/>
    <property type="match status" value="1"/>
</dbReference>
<dbReference type="Gene3D" id="3.40.30.10">
    <property type="entry name" value="Glutaredoxin"/>
    <property type="match status" value="1"/>
</dbReference>